<evidence type="ECO:0000313" key="10">
    <source>
        <dbReference type="Proteomes" id="UP000179113"/>
    </source>
</evidence>
<evidence type="ECO:0000313" key="9">
    <source>
        <dbReference type="EMBL" id="OGC70068.1"/>
    </source>
</evidence>
<evidence type="ECO:0000256" key="2">
    <source>
        <dbReference type="ARBA" id="ARBA00022980"/>
    </source>
</evidence>
<dbReference type="InterPro" id="IPR031309">
    <property type="entry name" value="Ribosomal_uL5_C"/>
</dbReference>
<dbReference type="Pfam" id="PF00281">
    <property type="entry name" value="Ribosomal_L5"/>
    <property type="match status" value="1"/>
</dbReference>
<comment type="function">
    <text evidence="5">This is 1 of the proteins that bind and probably mediate the attachment of the 5S RNA into the large ribosomal subunit, where it forms part of the central protuberance. In the 70S ribosome it contacts protein S13 of the 30S subunit (bridge B1b), connecting the 2 subunits; this bridge is implicated in subunit movement. Contacts the P site tRNA; the 5S rRNA and some of its associated proteins might help stabilize positioning of ribosome-bound tRNAs.</text>
</comment>
<name>A0A1F4WL38_UNCKA</name>
<keyword evidence="3 5" id="KW-0687">Ribonucleoprotein</keyword>
<reference evidence="9 10" key="1">
    <citation type="journal article" date="2016" name="Nat. Commun.">
        <title>Thousands of microbial genomes shed light on interconnected biogeochemical processes in an aquifer system.</title>
        <authorList>
            <person name="Anantharaman K."/>
            <person name="Brown C.T."/>
            <person name="Hug L.A."/>
            <person name="Sharon I."/>
            <person name="Castelle C.J."/>
            <person name="Probst A.J."/>
            <person name="Thomas B.C."/>
            <person name="Singh A."/>
            <person name="Wilkins M.J."/>
            <person name="Karaoz U."/>
            <person name="Brodie E.L."/>
            <person name="Williams K.H."/>
            <person name="Hubbard S.S."/>
            <person name="Banfield J.F."/>
        </authorList>
    </citation>
    <scope>NUCLEOTIDE SEQUENCE [LARGE SCALE GENOMIC DNA]</scope>
</reference>
<feature type="domain" description="Large ribosomal subunit protein uL5 N-terminal" evidence="7">
    <location>
        <begin position="24"/>
        <end position="80"/>
    </location>
</feature>
<dbReference type="Pfam" id="PF00673">
    <property type="entry name" value="Ribosomal_L5_C"/>
    <property type="match status" value="1"/>
</dbReference>
<sequence>MNRLREKYIKKIVPKLIEVFKFSNVMEVPQIQKVNVNVGIGNFRENREAVESFVTDLANITSQKPYARTARLSIAGFKIRQGETVGYAVTLRGENMWAFLDKLLNVALPRVRDFRGLSDTSFDENGNYSFGIKEHVIFPEVNQNSTKGIRSLQVTVVMSGKNIEANKFLLKEIGVPFKKEEN</sequence>
<keyword evidence="5" id="KW-0820">tRNA-binding</keyword>
<evidence type="ECO:0000256" key="6">
    <source>
        <dbReference type="RuleBase" id="RU003930"/>
    </source>
</evidence>
<evidence type="ECO:0000256" key="5">
    <source>
        <dbReference type="HAMAP-Rule" id="MF_01333"/>
    </source>
</evidence>
<dbReference type="InterPro" id="IPR002132">
    <property type="entry name" value="Ribosomal_uL5"/>
</dbReference>
<dbReference type="GO" id="GO:1990904">
    <property type="term" value="C:ribonucleoprotein complex"/>
    <property type="evidence" value="ECO:0007669"/>
    <property type="project" value="UniProtKB-KW"/>
</dbReference>
<keyword evidence="5" id="KW-0694">RNA-binding</keyword>
<keyword evidence="5" id="KW-0699">rRNA-binding</keyword>
<dbReference type="InterPro" id="IPR020930">
    <property type="entry name" value="Ribosomal_uL5_bac-type"/>
</dbReference>
<dbReference type="GO" id="GO:0003735">
    <property type="term" value="F:structural constituent of ribosome"/>
    <property type="evidence" value="ECO:0007669"/>
    <property type="project" value="InterPro"/>
</dbReference>
<dbReference type="Gene3D" id="3.30.1440.10">
    <property type="match status" value="1"/>
</dbReference>
<dbReference type="GO" id="GO:0006412">
    <property type="term" value="P:translation"/>
    <property type="evidence" value="ECO:0007669"/>
    <property type="project" value="UniProtKB-UniRule"/>
</dbReference>
<dbReference type="EMBL" id="MEWA01000010">
    <property type="protein sequence ID" value="OGC70068.1"/>
    <property type="molecule type" value="Genomic_DNA"/>
</dbReference>
<keyword evidence="2 5" id="KW-0689">Ribosomal protein</keyword>
<dbReference type="NCBIfam" id="NF000585">
    <property type="entry name" value="PRK00010.1"/>
    <property type="match status" value="1"/>
</dbReference>
<dbReference type="PANTHER" id="PTHR11994">
    <property type="entry name" value="60S RIBOSOMAL PROTEIN L11-RELATED"/>
    <property type="match status" value="1"/>
</dbReference>
<evidence type="ECO:0000256" key="1">
    <source>
        <dbReference type="ARBA" id="ARBA00008553"/>
    </source>
</evidence>
<dbReference type="PIRSF" id="PIRSF002161">
    <property type="entry name" value="Ribosomal_L5"/>
    <property type="match status" value="1"/>
</dbReference>
<evidence type="ECO:0000256" key="4">
    <source>
        <dbReference type="ARBA" id="ARBA00035245"/>
    </source>
</evidence>
<evidence type="ECO:0000259" key="8">
    <source>
        <dbReference type="Pfam" id="PF00673"/>
    </source>
</evidence>
<proteinExistence type="inferred from homology"/>
<evidence type="ECO:0000256" key="3">
    <source>
        <dbReference type="ARBA" id="ARBA00023274"/>
    </source>
</evidence>
<dbReference type="GO" id="GO:0019843">
    <property type="term" value="F:rRNA binding"/>
    <property type="evidence" value="ECO:0007669"/>
    <property type="project" value="UniProtKB-UniRule"/>
</dbReference>
<gene>
    <name evidence="5" type="primary">rplE</name>
    <name evidence="9" type="ORF">A2415_00525</name>
</gene>
<dbReference type="InterPro" id="IPR022803">
    <property type="entry name" value="Ribosomal_uL5_dom_sf"/>
</dbReference>
<dbReference type="GO" id="GO:0000049">
    <property type="term" value="F:tRNA binding"/>
    <property type="evidence" value="ECO:0007669"/>
    <property type="project" value="UniProtKB-UniRule"/>
</dbReference>
<dbReference type="SUPFAM" id="SSF55282">
    <property type="entry name" value="RL5-like"/>
    <property type="match status" value="1"/>
</dbReference>
<comment type="similarity">
    <text evidence="1 5 6">Belongs to the universal ribosomal protein uL5 family.</text>
</comment>
<feature type="domain" description="Large ribosomal subunit protein uL5 C-terminal" evidence="8">
    <location>
        <begin position="85"/>
        <end position="177"/>
    </location>
</feature>
<dbReference type="FunFam" id="3.30.1440.10:FF:000001">
    <property type="entry name" value="50S ribosomal protein L5"/>
    <property type="match status" value="1"/>
</dbReference>
<dbReference type="HAMAP" id="MF_01333_B">
    <property type="entry name" value="Ribosomal_uL5_B"/>
    <property type="match status" value="1"/>
</dbReference>
<protein>
    <recommendedName>
        <fullName evidence="4 5">Large ribosomal subunit protein uL5</fullName>
    </recommendedName>
</protein>
<accession>A0A1F4WL38</accession>
<dbReference type="GO" id="GO:0005840">
    <property type="term" value="C:ribosome"/>
    <property type="evidence" value="ECO:0007669"/>
    <property type="project" value="UniProtKB-KW"/>
</dbReference>
<comment type="caution">
    <text evidence="9">The sequence shown here is derived from an EMBL/GenBank/DDBJ whole genome shotgun (WGS) entry which is preliminary data.</text>
</comment>
<dbReference type="Proteomes" id="UP000179113">
    <property type="component" value="Unassembled WGS sequence"/>
</dbReference>
<dbReference type="AlphaFoldDB" id="A0A1F4WL38"/>
<comment type="subunit">
    <text evidence="5">Part of the 50S ribosomal subunit; part of the 5S rRNA/L5/L18/L25 subcomplex. Contacts the 5S rRNA and the P site tRNA. Forms a bridge to the 30S subunit in the 70S ribosome.</text>
</comment>
<organism evidence="9 10">
    <name type="scientific">candidate division WWE3 bacterium RIFOXYC1_FULL_39_7</name>
    <dbReference type="NCBI Taxonomy" id="1802643"/>
    <lineage>
        <taxon>Bacteria</taxon>
        <taxon>Katanobacteria</taxon>
    </lineage>
</organism>
<dbReference type="InterPro" id="IPR031310">
    <property type="entry name" value="Ribosomal_uL5_N"/>
</dbReference>
<evidence type="ECO:0000259" key="7">
    <source>
        <dbReference type="Pfam" id="PF00281"/>
    </source>
</evidence>